<name>A0A433D7P2_9FUNG</name>
<organism evidence="1 2">
    <name type="scientific">Jimgerdemannia flammicorona</name>
    <dbReference type="NCBI Taxonomy" id="994334"/>
    <lineage>
        <taxon>Eukaryota</taxon>
        <taxon>Fungi</taxon>
        <taxon>Fungi incertae sedis</taxon>
        <taxon>Mucoromycota</taxon>
        <taxon>Mucoromycotina</taxon>
        <taxon>Endogonomycetes</taxon>
        <taxon>Endogonales</taxon>
        <taxon>Endogonaceae</taxon>
        <taxon>Jimgerdemannia</taxon>
    </lineage>
</organism>
<sequence length="181" mass="19936">MLSYLIRHPSHHFIAFSARYSRRIFQTGSNWKGSKGKTSTLFVDDLPIGPKKRVNNAKKPTEPGLPMQTKPEKCLSSKAPKALKVTPIRQISSPVLPPAEQPPPKKRAKKPRAVKVEPDTIAKDTVESPITASLSLPKAEDGTALSPLVRPTGSVVLDTVREIMARYPNCVLLTQVGEFYE</sequence>
<dbReference type="OrthoDB" id="10252754at2759"/>
<dbReference type="EMBL" id="RBNI01005280">
    <property type="protein sequence ID" value="RUP46855.1"/>
    <property type="molecule type" value="Genomic_DNA"/>
</dbReference>
<gene>
    <name evidence="1" type="ORF">BC936DRAFT_146456</name>
</gene>
<reference evidence="1 2" key="1">
    <citation type="journal article" date="2018" name="New Phytol.">
        <title>Phylogenomics of Endogonaceae and evolution of mycorrhizas within Mucoromycota.</title>
        <authorList>
            <person name="Chang Y."/>
            <person name="Desiro A."/>
            <person name="Na H."/>
            <person name="Sandor L."/>
            <person name="Lipzen A."/>
            <person name="Clum A."/>
            <person name="Barry K."/>
            <person name="Grigoriev I.V."/>
            <person name="Martin F.M."/>
            <person name="Stajich J.E."/>
            <person name="Smith M.E."/>
            <person name="Bonito G."/>
            <person name="Spatafora J.W."/>
        </authorList>
    </citation>
    <scope>NUCLEOTIDE SEQUENCE [LARGE SCALE GENOMIC DNA]</scope>
    <source>
        <strain evidence="1 2">GMNB39</strain>
    </source>
</reference>
<protein>
    <submittedName>
        <fullName evidence="1">Uncharacterized protein</fullName>
    </submittedName>
</protein>
<proteinExistence type="predicted"/>
<dbReference type="AlphaFoldDB" id="A0A433D7P2"/>
<feature type="non-terminal residue" evidence="1">
    <location>
        <position position="181"/>
    </location>
</feature>
<evidence type="ECO:0000313" key="2">
    <source>
        <dbReference type="Proteomes" id="UP000268093"/>
    </source>
</evidence>
<keyword evidence="2" id="KW-1185">Reference proteome</keyword>
<comment type="caution">
    <text evidence="1">The sequence shown here is derived from an EMBL/GenBank/DDBJ whole genome shotgun (WGS) entry which is preliminary data.</text>
</comment>
<accession>A0A433D7P2</accession>
<dbReference type="Proteomes" id="UP000268093">
    <property type="component" value="Unassembled WGS sequence"/>
</dbReference>
<evidence type="ECO:0000313" key="1">
    <source>
        <dbReference type="EMBL" id="RUP46855.1"/>
    </source>
</evidence>